<keyword evidence="1" id="KW-0472">Membrane</keyword>
<evidence type="ECO:0000313" key="3">
    <source>
        <dbReference type="Proteomes" id="UP001310692"/>
    </source>
</evidence>
<feature type="transmembrane region" description="Helical" evidence="1">
    <location>
        <begin position="46"/>
        <end position="66"/>
    </location>
</feature>
<dbReference type="RefSeq" id="WP_330196506.1">
    <property type="nucleotide sequence ID" value="NZ_JAZDRO010000004.1"/>
</dbReference>
<evidence type="ECO:0000313" key="2">
    <source>
        <dbReference type="EMBL" id="MEE2566950.1"/>
    </source>
</evidence>
<sequence length="136" mass="14731">MTDYEYASLFFAILDAAQATFANFLAIVSGMIAVSYFFAHKLDRTLSGLLLLIYSLFSLGFINELFSAYSDFARLGAVLAQRGALPDSGLGWMGPVIAGPGGLAAIPFVILAMTLACYFATLWFFFHAKGMERSEG</sequence>
<keyword evidence="1" id="KW-0812">Transmembrane</keyword>
<organism evidence="2 3">
    <name type="scientific">Hyphobacterium marinum</name>
    <dbReference type="NCBI Taxonomy" id="3116574"/>
    <lineage>
        <taxon>Bacteria</taxon>
        <taxon>Pseudomonadati</taxon>
        <taxon>Pseudomonadota</taxon>
        <taxon>Alphaproteobacteria</taxon>
        <taxon>Maricaulales</taxon>
        <taxon>Maricaulaceae</taxon>
        <taxon>Hyphobacterium</taxon>
    </lineage>
</organism>
<comment type="caution">
    <text evidence="2">The sequence shown here is derived from an EMBL/GenBank/DDBJ whole genome shotgun (WGS) entry which is preliminary data.</text>
</comment>
<dbReference type="Proteomes" id="UP001310692">
    <property type="component" value="Unassembled WGS sequence"/>
</dbReference>
<evidence type="ECO:0000256" key="1">
    <source>
        <dbReference type="SAM" id="Phobius"/>
    </source>
</evidence>
<accession>A0ABU7M0M1</accession>
<dbReference type="EMBL" id="JAZDRO010000004">
    <property type="protein sequence ID" value="MEE2566950.1"/>
    <property type="molecule type" value="Genomic_DNA"/>
</dbReference>
<gene>
    <name evidence="2" type="ORF">V0U35_09680</name>
</gene>
<name>A0ABU7M0M1_9PROT</name>
<proteinExistence type="predicted"/>
<keyword evidence="3" id="KW-1185">Reference proteome</keyword>
<feature type="transmembrane region" description="Helical" evidence="1">
    <location>
        <begin position="20"/>
        <end position="39"/>
    </location>
</feature>
<protein>
    <submittedName>
        <fullName evidence="2">Uncharacterized protein</fullName>
    </submittedName>
</protein>
<feature type="transmembrane region" description="Helical" evidence="1">
    <location>
        <begin position="102"/>
        <end position="126"/>
    </location>
</feature>
<keyword evidence="1" id="KW-1133">Transmembrane helix</keyword>
<reference evidence="2 3" key="1">
    <citation type="submission" date="2024-01" db="EMBL/GenBank/DDBJ databases">
        <title>Hyphobacterium bacterium isolated from marine sediment.</title>
        <authorList>
            <person name="Zhao S."/>
        </authorList>
    </citation>
    <scope>NUCLEOTIDE SEQUENCE [LARGE SCALE GENOMIC DNA]</scope>
    <source>
        <strain evidence="2 3">Y60-23</strain>
    </source>
</reference>